<evidence type="ECO:0000313" key="2">
    <source>
        <dbReference type="WBParaSite" id="JU765_v2.g17279.t1"/>
    </source>
</evidence>
<name>A0AC34QKZ9_9BILA</name>
<protein>
    <submittedName>
        <fullName evidence="2">Uncharacterized protein</fullName>
    </submittedName>
</protein>
<dbReference type="WBParaSite" id="JU765_v2.g17279.t1">
    <property type="protein sequence ID" value="JU765_v2.g17279.t1"/>
    <property type="gene ID" value="JU765_v2.g17279"/>
</dbReference>
<organism evidence="1 2">
    <name type="scientific">Panagrolaimus sp. JU765</name>
    <dbReference type="NCBI Taxonomy" id="591449"/>
    <lineage>
        <taxon>Eukaryota</taxon>
        <taxon>Metazoa</taxon>
        <taxon>Ecdysozoa</taxon>
        <taxon>Nematoda</taxon>
        <taxon>Chromadorea</taxon>
        <taxon>Rhabditida</taxon>
        <taxon>Tylenchina</taxon>
        <taxon>Panagrolaimomorpha</taxon>
        <taxon>Panagrolaimoidea</taxon>
        <taxon>Panagrolaimidae</taxon>
        <taxon>Panagrolaimus</taxon>
    </lineage>
</organism>
<reference evidence="2" key="1">
    <citation type="submission" date="2025-08" db="UniProtKB">
        <authorList>
            <consortium name="WormBaseParasite"/>
        </authorList>
    </citation>
    <scope>IDENTIFICATION</scope>
</reference>
<sequence length="324" mass="37540">MENVCFEWNLVPFLVKTKIVDELSFRSLPFFASCSRECFYLFNRFRAFHVVDSFSIFIQIENDGSFEAEISEGEDVNDLQEKDENVFDRNAANHLKVDLEHFEKHDFNDDVDGIKHFLKHVHAVGSIELDICCADSDDANRVLDEIWSELGRGLESAQKLIVHRFPNRLFPSLFLKAERVESLGLLSARRSFSDRVDFEVLRQSLPNLRTPLRRFVCDYLIRPNDQLLEMISSKSKNLELLFIFGVSDEAIHEFIKKPLFAPKCKLIFSFSEGFYQWRQVGKAIECAADSTTKLSVTNLPAAFYLEKNRCRLLVALVKPYRAFV</sequence>
<dbReference type="Proteomes" id="UP000887576">
    <property type="component" value="Unplaced"/>
</dbReference>
<evidence type="ECO:0000313" key="1">
    <source>
        <dbReference type="Proteomes" id="UP000887576"/>
    </source>
</evidence>
<accession>A0AC34QKZ9</accession>
<proteinExistence type="predicted"/>